<gene>
    <name evidence="10" type="primary">LOC109082385</name>
</gene>
<dbReference type="SMART" id="SM00504">
    <property type="entry name" value="Ubox"/>
    <property type="match status" value="1"/>
</dbReference>
<evidence type="ECO:0000259" key="9">
    <source>
        <dbReference type="PROSITE" id="PS50188"/>
    </source>
</evidence>
<dbReference type="InterPro" id="IPR058030">
    <property type="entry name" value="TRIM8/14/16/25/29/45/65_CC"/>
</dbReference>
<evidence type="ECO:0000256" key="1">
    <source>
        <dbReference type="ARBA" id="ARBA00022723"/>
    </source>
</evidence>
<dbReference type="InterPro" id="IPR001841">
    <property type="entry name" value="Znf_RING"/>
</dbReference>
<keyword evidence="1" id="KW-0479">Metal-binding</keyword>
<dbReference type="InterPro" id="IPR003877">
    <property type="entry name" value="SPRY_dom"/>
</dbReference>
<evidence type="ECO:0000259" key="7">
    <source>
        <dbReference type="PROSITE" id="PS50089"/>
    </source>
</evidence>
<dbReference type="RefSeq" id="XP_042627623.1">
    <property type="nucleotide sequence ID" value="XM_042771689.1"/>
</dbReference>
<dbReference type="InterPro" id="IPR006574">
    <property type="entry name" value="PRY"/>
</dbReference>
<dbReference type="PROSITE" id="PS50188">
    <property type="entry name" value="B302_SPRY"/>
    <property type="match status" value="1"/>
</dbReference>
<protein>
    <submittedName>
        <fullName evidence="10">E3 ubiquitin-protein ligase TRIM39-like</fullName>
    </submittedName>
</protein>
<dbReference type="Pfam" id="PF13765">
    <property type="entry name" value="PRY"/>
    <property type="match status" value="1"/>
</dbReference>
<dbReference type="PANTHER" id="PTHR25465:SF32">
    <property type="entry name" value="BLOODTHIRSTY-RELATED GENE FAMILY, MEMBER 16 ISOFORM X1-RELATED"/>
    <property type="match status" value="1"/>
</dbReference>
<dbReference type="InterPro" id="IPR027370">
    <property type="entry name" value="Znf-RING_euk"/>
</dbReference>
<dbReference type="Pfam" id="PF00643">
    <property type="entry name" value="zf-B_box"/>
    <property type="match status" value="1"/>
</dbReference>
<dbReference type="CDD" id="cd19769">
    <property type="entry name" value="Bbox2_TRIM16-like"/>
    <property type="match status" value="1"/>
</dbReference>
<dbReference type="GeneID" id="109082385"/>
<feature type="domain" description="B box-type" evidence="8">
    <location>
        <begin position="287"/>
        <end position="327"/>
    </location>
</feature>
<keyword evidence="3" id="KW-0862">Zinc</keyword>
<dbReference type="SMART" id="SM00589">
    <property type="entry name" value="PRY"/>
    <property type="match status" value="1"/>
</dbReference>
<dbReference type="GO" id="GO:0004842">
    <property type="term" value="F:ubiquitin-protein transferase activity"/>
    <property type="evidence" value="ECO:0007669"/>
    <property type="project" value="InterPro"/>
</dbReference>
<dbReference type="Proteomes" id="UP001155660">
    <property type="component" value="Chromosome A15"/>
</dbReference>
<dbReference type="GO" id="GO:0005737">
    <property type="term" value="C:cytoplasm"/>
    <property type="evidence" value="ECO:0007669"/>
    <property type="project" value="UniProtKB-ARBA"/>
</dbReference>
<dbReference type="Pfam" id="PF00622">
    <property type="entry name" value="SPRY"/>
    <property type="match status" value="1"/>
</dbReference>
<dbReference type="Pfam" id="PF25600">
    <property type="entry name" value="TRIM_CC"/>
    <property type="match status" value="2"/>
</dbReference>
<dbReference type="PROSITE" id="PS50119">
    <property type="entry name" value="ZF_BBOX"/>
    <property type="match status" value="1"/>
</dbReference>
<evidence type="ECO:0000256" key="4">
    <source>
        <dbReference type="PROSITE-ProRule" id="PRU00024"/>
    </source>
</evidence>
<dbReference type="GO" id="GO:0016567">
    <property type="term" value="P:protein ubiquitination"/>
    <property type="evidence" value="ECO:0007669"/>
    <property type="project" value="InterPro"/>
</dbReference>
<dbReference type="OrthoDB" id="6270329at2759"/>
<dbReference type="PANTHER" id="PTHR25465">
    <property type="entry name" value="B-BOX DOMAIN CONTAINING"/>
    <property type="match status" value="1"/>
</dbReference>
<dbReference type="CDD" id="cd19802">
    <property type="entry name" value="Bbox1_TRIM8-like"/>
    <property type="match status" value="1"/>
</dbReference>
<evidence type="ECO:0000256" key="2">
    <source>
        <dbReference type="ARBA" id="ARBA00022771"/>
    </source>
</evidence>
<feature type="domain" description="B30.2/SPRY" evidence="9">
    <location>
        <begin position="501"/>
        <end position="697"/>
    </location>
</feature>
<feature type="domain" description="RING-type" evidence="7">
    <location>
        <begin position="165"/>
        <end position="205"/>
    </location>
</feature>
<feature type="coiled-coil region" evidence="5">
    <location>
        <begin position="35"/>
        <end position="81"/>
    </location>
</feature>
<evidence type="ECO:0000256" key="3">
    <source>
        <dbReference type="ARBA" id="ARBA00022833"/>
    </source>
</evidence>
<evidence type="ECO:0000256" key="5">
    <source>
        <dbReference type="SAM" id="Coils"/>
    </source>
</evidence>
<evidence type="ECO:0000313" key="10">
    <source>
        <dbReference type="RefSeq" id="XP_042627623.1"/>
    </source>
</evidence>
<proteinExistence type="predicted"/>
<dbReference type="InterPro" id="IPR017907">
    <property type="entry name" value="Znf_RING_CS"/>
</dbReference>
<keyword evidence="5" id="KW-0175">Coiled coil</keyword>
<evidence type="ECO:0000259" key="8">
    <source>
        <dbReference type="PROSITE" id="PS50119"/>
    </source>
</evidence>
<evidence type="ECO:0000256" key="6">
    <source>
        <dbReference type="SAM" id="MobiDB-lite"/>
    </source>
</evidence>
<dbReference type="InterPro" id="IPR001870">
    <property type="entry name" value="B30.2/SPRY"/>
</dbReference>
<dbReference type="PROSITE" id="PS50089">
    <property type="entry name" value="ZF_RING_2"/>
    <property type="match status" value="1"/>
</dbReference>
<dbReference type="PROSITE" id="PS00518">
    <property type="entry name" value="ZF_RING_1"/>
    <property type="match status" value="1"/>
</dbReference>
<dbReference type="AlphaFoldDB" id="A0A9R0BA41"/>
<dbReference type="KEGG" id="ccar:109082385"/>
<dbReference type="InterPro" id="IPR000315">
    <property type="entry name" value="Znf_B-box"/>
</dbReference>
<dbReference type="Pfam" id="PF13445">
    <property type="entry name" value="zf-RING_UBOX"/>
    <property type="match status" value="1"/>
</dbReference>
<accession>A0A9R0BA41</accession>
<dbReference type="FunFam" id="2.60.120.920:FF:000004">
    <property type="entry name" value="Butyrophilin subfamily 1 member A1"/>
    <property type="match status" value="1"/>
</dbReference>
<dbReference type="SMART" id="SM00336">
    <property type="entry name" value="BBOX"/>
    <property type="match status" value="2"/>
</dbReference>
<dbReference type="CDD" id="cd13733">
    <property type="entry name" value="SPRY_PRY_C-I_1"/>
    <property type="match status" value="1"/>
</dbReference>
<feature type="coiled-coil region" evidence="5">
    <location>
        <begin position="396"/>
        <end position="434"/>
    </location>
</feature>
<dbReference type="SMART" id="SM00449">
    <property type="entry name" value="SPRY"/>
    <property type="match status" value="1"/>
</dbReference>
<feature type="compositionally biased region" description="Basic and acidic residues" evidence="6">
    <location>
        <begin position="135"/>
        <end position="152"/>
    </location>
</feature>
<keyword evidence="2 4" id="KW-0863">Zinc-finger</keyword>
<name>A0A9R0BA41_CYPCA</name>
<dbReference type="GO" id="GO:0008270">
    <property type="term" value="F:zinc ion binding"/>
    <property type="evidence" value="ECO:0007669"/>
    <property type="project" value="UniProtKB-KW"/>
</dbReference>
<dbReference type="SMART" id="SM00184">
    <property type="entry name" value="RING"/>
    <property type="match status" value="1"/>
</dbReference>
<reference evidence="10" key="1">
    <citation type="submission" date="2025-08" db="UniProtKB">
        <authorList>
            <consortium name="RefSeq"/>
        </authorList>
    </citation>
    <scope>IDENTIFICATION</scope>
    <source>
        <tissue evidence="10">Muscle</tissue>
    </source>
</reference>
<organism evidence="10">
    <name type="scientific">Cyprinus carpio</name>
    <name type="common">Common carp</name>
    <dbReference type="NCBI Taxonomy" id="7962"/>
    <lineage>
        <taxon>Eukaryota</taxon>
        <taxon>Metazoa</taxon>
        <taxon>Chordata</taxon>
        <taxon>Craniata</taxon>
        <taxon>Vertebrata</taxon>
        <taxon>Euteleostomi</taxon>
        <taxon>Actinopterygii</taxon>
        <taxon>Neopterygii</taxon>
        <taxon>Teleostei</taxon>
        <taxon>Ostariophysi</taxon>
        <taxon>Cypriniformes</taxon>
        <taxon>Cyprinidae</taxon>
        <taxon>Cyprininae</taxon>
        <taxon>Cyprinus</taxon>
    </lineage>
</organism>
<feature type="region of interest" description="Disordered" evidence="6">
    <location>
        <begin position="135"/>
        <end position="155"/>
    </location>
</feature>
<dbReference type="InterPro" id="IPR051051">
    <property type="entry name" value="E3_ubiq-ligase_TRIM/RNF"/>
</dbReference>
<dbReference type="InterPro" id="IPR003613">
    <property type="entry name" value="Ubox_domain"/>
</dbReference>
<sequence length="697" mass="80540">MVNHHAQGRHMWFLQDQGKDKADSIKLFTDLMRSIERCQSELLEMMEQKQKSAEKQAELMIKELEQEITELKRRDTELEQLSHTEDHLHLLQIYPSLIRPPCTSTEIIISDTQLSVETQPLRKGLVQLEETLDEKLSKSAHKKPSETRRRSLDAPPLSLSNELQCSICLDLFTDPVSTPCGHNFCKNCLNQCWNNSQTYNCPFCKETFSKRPDLKINTALRQVVQHIKEKSGLSKSEVLCDFCDDIKMKALKMCLVCQSSYCETHLEPHQRVAHLKKHKLIDPEANLEDYICQKHEKPLELFCRDDQTCVCLLCAMKDHKNHNTVAVEEECGEREPQLMKMQTEVRQMIQNRIKRIQDIRHLKEVKNESSEKEKADSTELFTDLMRSIERCQSELLKMMEQKQKAAGKQAEELIKELEQEITELKRRDTELEQLSHTEDHLHLLQIYPSLIRPKFTSSWSEISISDTQLSVETLRKALIQLQETLDEKLSKSVQKTMQHAGTKVSDAESVPKTMQLYGVDVTLDPDTAHPNLILFDHGKQVRYGDINLELPDNPERFDYCPCVLAKEGFSSGRFYFEVQVKGKTDWDLGVARESINRKGMITAAPEAGYWIVILRNENQYLACESPPFPLFPKVKPQVVGVFVNYEEGLVSFHDVESRSCIHSFTGQSFTEKLYPYFSPYDNKKGRNEAPLVIGYNK</sequence>